<gene>
    <name evidence="9" type="ORF">NVS47_02390</name>
</gene>
<feature type="transmembrane region" description="Helical" evidence="8">
    <location>
        <begin position="311"/>
        <end position="329"/>
    </location>
</feature>
<name>A0ABT1Y0H6_9FIRM</name>
<dbReference type="PANTHER" id="PTHR30472:SF25">
    <property type="entry name" value="ABC TRANSPORTER PERMEASE PROTEIN MJ0876-RELATED"/>
    <property type="match status" value="1"/>
</dbReference>
<keyword evidence="3" id="KW-0813">Transport</keyword>
<feature type="transmembrane region" description="Helical" evidence="8">
    <location>
        <begin position="224"/>
        <end position="245"/>
    </location>
</feature>
<evidence type="ECO:0000313" key="10">
    <source>
        <dbReference type="Proteomes" id="UP001524944"/>
    </source>
</evidence>
<dbReference type="PANTHER" id="PTHR30472">
    <property type="entry name" value="FERRIC ENTEROBACTIN TRANSPORT SYSTEM PERMEASE PROTEIN"/>
    <property type="match status" value="1"/>
</dbReference>
<evidence type="ECO:0000313" key="9">
    <source>
        <dbReference type="EMBL" id="MCR6544370.1"/>
    </source>
</evidence>
<dbReference type="InterPro" id="IPR037294">
    <property type="entry name" value="ABC_BtuC-like"/>
</dbReference>
<dbReference type="Proteomes" id="UP001524944">
    <property type="component" value="Unassembled WGS sequence"/>
</dbReference>
<feature type="transmembrane region" description="Helical" evidence="8">
    <location>
        <begin position="183"/>
        <end position="204"/>
    </location>
</feature>
<dbReference type="Pfam" id="PF01032">
    <property type="entry name" value="FecCD"/>
    <property type="match status" value="1"/>
</dbReference>
<reference evidence="9 10" key="1">
    <citation type="submission" date="2022-08" db="EMBL/GenBank/DDBJ databases">
        <title>Proteogenomics of the novel Dehalobacterium formicoaceticum strain EZ94 highlights a key role of methyltransferases during anaerobic dichloromethane degradation.</title>
        <authorList>
            <person name="Wasmund K."/>
        </authorList>
    </citation>
    <scope>NUCLEOTIDE SEQUENCE [LARGE SCALE GENOMIC DNA]</scope>
    <source>
        <strain evidence="9 10">EZ94</strain>
    </source>
</reference>
<feature type="transmembrane region" description="Helical" evidence="8">
    <location>
        <begin position="151"/>
        <end position="171"/>
    </location>
</feature>
<dbReference type="RefSeq" id="WP_257912014.1">
    <property type="nucleotide sequence ID" value="NZ_JANPWE010000001.1"/>
</dbReference>
<comment type="similarity">
    <text evidence="2">Belongs to the binding-protein-dependent transport system permease family. FecCD subfamily.</text>
</comment>
<feature type="transmembrane region" description="Helical" evidence="8">
    <location>
        <begin position="277"/>
        <end position="299"/>
    </location>
</feature>
<evidence type="ECO:0000256" key="2">
    <source>
        <dbReference type="ARBA" id="ARBA00007935"/>
    </source>
</evidence>
<dbReference type="EMBL" id="JANPWE010000001">
    <property type="protein sequence ID" value="MCR6544370.1"/>
    <property type="molecule type" value="Genomic_DNA"/>
</dbReference>
<dbReference type="SUPFAM" id="SSF81345">
    <property type="entry name" value="ABC transporter involved in vitamin B12 uptake, BtuC"/>
    <property type="match status" value="1"/>
</dbReference>
<keyword evidence="5 8" id="KW-0812">Transmembrane</keyword>
<comment type="subcellular location">
    <subcellularLocation>
        <location evidence="1">Cell membrane</location>
        <topology evidence="1">Multi-pass membrane protein</topology>
    </subcellularLocation>
</comment>
<evidence type="ECO:0000256" key="5">
    <source>
        <dbReference type="ARBA" id="ARBA00022692"/>
    </source>
</evidence>
<feature type="transmembrane region" description="Helical" evidence="8">
    <location>
        <begin position="83"/>
        <end position="104"/>
    </location>
</feature>
<keyword evidence="7 8" id="KW-0472">Membrane</keyword>
<dbReference type="CDD" id="cd06550">
    <property type="entry name" value="TM_ABC_iron-siderophores_like"/>
    <property type="match status" value="1"/>
</dbReference>
<feature type="transmembrane region" description="Helical" evidence="8">
    <location>
        <begin position="336"/>
        <end position="361"/>
    </location>
</feature>
<keyword evidence="4" id="KW-1003">Cell membrane</keyword>
<keyword evidence="10" id="KW-1185">Reference proteome</keyword>
<evidence type="ECO:0000256" key="7">
    <source>
        <dbReference type="ARBA" id="ARBA00023136"/>
    </source>
</evidence>
<evidence type="ECO:0000256" key="4">
    <source>
        <dbReference type="ARBA" id="ARBA00022475"/>
    </source>
</evidence>
<dbReference type="InterPro" id="IPR000522">
    <property type="entry name" value="ABC_transptr_permease_BtuC"/>
</dbReference>
<comment type="caution">
    <text evidence="9">The sequence shown here is derived from an EMBL/GenBank/DDBJ whole genome shotgun (WGS) entry which is preliminary data.</text>
</comment>
<feature type="transmembrane region" description="Helical" evidence="8">
    <location>
        <begin position="116"/>
        <end position="139"/>
    </location>
</feature>
<keyword evidence="6 8" id="KW-1133">Transmembrane helix</keyword>
<organism evidence="9 10">
    <name type="scientific">Dehalobacterium formicoaceticum</name>
    <dbReference type="NCBI Taxonomy" id="51515"/>
    <lineage>
        <taxon>Bacteria</taxon>
        <taxon>Bacillati</taxon>
        <taxon>Bacillota</taxon>
        <taxon>Clostridia</taxon>
        <taxon>Eubacteriales</taxon>
        <taxon>Peptococcaceae</taxon>
        <taxon>Dehalobacterium</taxon>
    </lineage>
</organism>
<protein>
    <submittedName>
        <fullName evidence="9">Iron ABC transporter permease</fullName>
    </submittedName>
</protein>
<evidence type="ECO:0000256" key="6">
    <source>
        <dbReference type="ARBA" id="ARBA00022989"/>
    </source>
</evidence>
<feature type="transmembrane region" description="Helical" evidence="8">
    <location>
        <begin position="30"/>
        <end position="56"/>
    </location>
</feature>
<evidence type="ECO:0000256" key="3">
    <source>
        <dbReference type="ARBA" id="ARBA00022448"/>
    </source>
</evidence>
<accession>A0ABT1Y0H6</accession>
<dbReference type="Gene3D" id="1.10.3470.10">
    <property type="entry name" value="ABC transporter involved in vitamin B12 uptake, BtuC"/>
    <property type="match status" value="1"/>
</dbReference>
<evidence type="ECO:0000256" key="8">
    <source>
        <dbReference type="SAM" id="Phobius"/>
    </source>
</evidence>
<proteinExistence type="inferred from homology"/>
<evidence type="ECO:0000256" key="1">
    <source>
        <dbReference type="ARBA" id="ARBA00004651"/>
    </source>
</evidence>
<sequence>MAKLYLENNMKHESQDQFQKYNQFVRRKKIVLILLTLITLVVALFSVGVGSINISITEILKTIFGYGDAQSKTVIMGIRLPRVIAAVLVGALLSTSGAVMQCVLQNPLASASTLGVSQGAAFGAALGIIAFGGGVVNSASAASAVTINNPYIVTLCAFVFGAISTIVIIAISQFKKDIGPSGLILAGVALSSLFSGGSTLLQYFSDEQKIGAVVFWTFGNLGGASWKEILILAVVFAASMVYFIWNRWNYNAMESGADTAQSLGINTRRTMMISMGISSLSAAVAVSFVGIIGFVGLVAPHIMRLFVGNDYRYLVPSSAVAGALLLVLADTFGKSVIAPVILPIGAITSFLGAPMFLFLLFRGGKKYG</sequence>